<evidence type="ECO:0000259" key="5">
    <source>
        <dbReference type="PROSITE" id="PS50931"/>
    </source>
</evidence>
<dbReference type="OrthoDB" id="6787458at2"/>
<dbReference type="FunFam" id="1.10.10.10:FF:000038">
    <property type="entry name" value="Glycine cleavage system transcriptional activator"/>
    <property type="match status" value="1"/>
</dbReference>
<dbReference type="PANTHER" id="PTHR30537">
    <property type="entry name" value="HTH-TYPE TRANSCRIPTIONAL REGULATOR"/>
    <property type="match status" value="1"/>
</dbReference>
<dbReference type="EMBL" id="RKHR01000005">
    <property type="protein sequence ID" value="ROS00138.1"/>
    <property type="molecule type" value="Genomic_DNA"/>
</dbReference>
<dbReference type="CDD" id="cd08432">
    <property type="entry name" value="PBP2_GcdR_TrpI_HvrB_AmpR_like"/>
    <property type="match status" value="1"/>
</dbReference>
<dbReference type="GO" id="GO:0006351">
    <property type="term" value="P:DNA-templated transcription"/>
    <property type="evidence" value="ECO:0007669"/>
    <property type="project" value="TreeGrafter"/>
</dbReference>
<evidence type="ECO:0000256" key="3">
    <source>
        <dbReference type="ARBA" id="ARBA00023125"/>
    </source>
</evidence>
<dbReference type="Gene3D" id="1.10.10.10">
    <property type="entry name" value="Winged helix-like DNA-binding domain superfamily/Winged helix DNA-binding domain"/>
    <property type="match status" value="1"/>
</dbReference>
<gene>
    <name evidence="6" type="ORF">EDC56_2774</name>
</gene>
<evidence type="ECO:0000313" key="6">
    <source>
        <dbReference type="EMBL" id="ROS00138.1"/>
    </source>
</evidence>
<keyword evidence="7" id="KW-1185">Reference proteome</keyword>
<evidence type="ECO:0000313" key="7">
    <source>
        <dbReference type="Proteomes" id="UP000275394"/>
    </source>
</evidence>
<dbReference type="Gene3D" id="3.40.190.10">
    <property type="entry name" value="Periplasmic binding protein-like II"/>
    <property type="match status" value="2"/>
</dbReference>
<name>A0A3N2DK44_9GAMM</name>
<dbReference type="InterPro" id="IPR058163">
    <property type="entry name" value="LysR-type_TF_proteobact-type"/>
</dbReference>
<protein>
    <submittedName>
        <fullName evidence="6">DNA-binding transcriptional LysR family regulator</fullName>
    </submittedName>
</protein>
<evidence type="ECO:0000256" key="2">
    <source>
        <dbReference type="ARBA" id="ARBA00023015"/>
    </source>
</evidence>
<feature type="domain" description="HTH lysR-type" evidence="5">
    <location>
        <begin position="5"/>
        <end position="62"/>
    </location>
</feature>
<dbReference type="InterPro" id="IPR000847">
    <property type="entry name" value="LysR_HTH_N"/>
</dbReference>
<dbReference type="PRINTS" id="PR00039">
    <property type="entry name" value="HTHLYSR"/>
</dbReference>
<comment type="similarity">
    <text evidence="1">Belongs to the LysR transcriptional regulatory family.</text>
</comment>
<evidence type="ECO:0000256" key="4">
    <source>
        <dbReference type="ARBA" id="ARBA00023163"/>
    </source>
</evidence>
<dbReference type="PANTHER" id="PTHR30537:SF26">
    <property type="entry name" value="GLYCINE CLEAVAGE SYSTEM TRANSCRIPTIONAL ACTIVATOR"/>
    <property type="match status" value="1"/>
</dbReference>
<sequence>MRKIPPLRALQVFEAAARQQHFSRAASELCITPSAVSHQIKLLEEHFSEQLFKRDGRQLKLTAKGTLLYKELSQIFDALSGLNQQISGGETPELRLAVYSSFSVKWLIPRLGLFRQQHPEINIRLNMFTDDPVLSDSVADMFITGSCNHPAYACQLLHKERLIPVCHPELIARSENINVETLFEQPLLAVDEELTGIDWELWQKANDVTFPAGQQQHVFSHILMAIEAAIAGQGVALASDFMVDNDIATNRLVALDLPDVYTGFEFNFMCKKHRLKEPSIAAFIDWISEQI</sequence>
<dbReference type="SUPFAM" id="SSF53850">
    <property type="entry name" value="Periplasmic binding protein-like II"/>
    <property type="match status" value="1"/>
</dbReference>
<comment type="caution">
    <text evidence="6">The sequence shown here is derived from an EMBL/GenBank/DDBJ whole genome shotgun (WGS) entry which is preliminary data.</text>
</comment>
<dbReference type="InterPro" id="IPR036388">
    <property type="entry name" value="WH-like_DNA-bd_sf"/>
</dbReference>
<keyword evidence="2" id="KW-0805">Transcription regulation</keyword>
<dbReference type="InterPro" id="IPR036390">
    <property type="entry name" value="WH_DNA-bd_sf"/>
</dbReference>
<dbReference type="GO" id="GO:0043565">
    <property type="term" value="F:sequence-specific DNA binding"/>
    <property type="evidence" value="ECO:0007669"/>
    <property type="project" value="TreeGrafter"/>
</dbReference>
<evidence type="ECO:0000256" key="1">
    <source>
        <dbReference type="ARBA" id="ARBA00009437"/>
    </source>
</evidence>
<dbReference type="AlphaFoldDB" id="A0A3N2DK44"/>
<dbReference type="PROSITE" id="PS50931">
    <property type="entry name" value="HTH_LYSR"/>
    <property type="match status" value="1"/>
</dbReference>
<keyword evidence="3 6" id="KW-0238">DNA-binding</keyword>
<dbReference type="InterPro" id="IPR005119">
    <property type="entry name" value="LysR_subst-bd"/>
</dbReference>
<dbReference type="Pfam" id="PF03466">
    <property type="entry name" value="LysR_substrate"/>
    <property type="match status" value="1"/>
</dbReference>
<dbReference type="Pfam" id="PF00126">
    <property type="entry name" value="HTH_1"/>
    <property type="match status" value="1"/>
</dbReference>
<dbReference type="GO" id="GO:0003700">
    <property type="term" value="F:DNA-binding transcription factor activity"/>
    <property type="evidence" value="ECO:0007669"/>
    <property type="project" value="InterPro"/>
</dbReference>
<reference evidence="6 7" key="1">
    <citation type="submission" date="2018-11" db="EMBL/GenBank/DDBJ databases">
        <title>Genomic Encyclopedia of Type Strains, Phase IV (KMG-IV): sequencing the most valuable type-strain genomes for metagenomic binning, comparative biology and taxonomic classification.</title>
        <authorList>
            <person name="Goeker M."/>
        </authorList>
    </citation>
    <scope>NUCLEOTIDE SEQUENCE [LARGE SCALE GENOMIC DNA]</scope>
    <source>
        <strain evidence="6 7">DSM 100316</strain>
    </source>
</reference>
<accession>A0A3N2DK44</accession>
<organism evidence="6 7">
    <name type="scientific">Sinobacterium caligoides</name>
    <dbReference type="NCBI Taxonomy" id="933926"/>
    <lineage>
        <taxon>Bacteria</taxon>
        <taxon>Pseudomonadati</taxon>
        <taxon>Pseudomonadota</taxon>
        <taxon>Gammaproteobacteria</taxon>
        <taxon>Cellvibrionales</taxon>
        <taxon>Spongiibacteraceae</taxon>
        <taxon>Sinobacterium</taxon>
    </lineage>
</organism>
<proteinExistence type="inferred from homology"/>
<dbReference type="SUPFAM" id="SSF46785">
    <property type="entry name" value="Winged helix' DNA-binding domain"/>
    <property type="match status" value="1"/>
</dbReference>
<keyword evidence="4" id="KW-0804">Transcription</keyword>
<dbReference type="RefSeq" id="WP_123713121.1">
    <property type="nucleotide sequence ID" value="NZ_RKHR01000005.1"/>
</dbReference>
<dbReference type="Proteomes" id="UP000275394">
    <property type="component" value="Unassembled WGS sequence"/>
</dbReference>